<evidence type="ECO:0000313" key="1">
    <source>
        <dbReference type="EMBL" id="GBM67064.1"/>
    </source>
</evidence>
<reference evidence="1 2" key="1">
    <citation type="journal article" date="2019" name="Sci. Rep.">
        <title>Orb-weaving spider Araneus ventricosus genome elucidates the spidroin gene catalogue.</title>
        <authorList>
            <person name="Kono N."/>
            <person name="Nakamura H."/>
            <person name="Ohtoshi R."/>
            <person name="Moran D.A.P."/>
            <person name="Shinohara A."/>
            <person name="Yoshida Y."/>
            <person name="Fujiwara M."/>
            <person name="Mori M."/>
            <person name="Tomita M."/>
            <person name="Arakawa K."/>
        </authorList>
    </citation>
    <scope>NUCLEOTIDE SEQUENCE [LARGE SCALE GENOMIC DNA]</scope>
</reference>
<comment type="caution">
    <text evidence="1">The sequence shown here is derived from an EMBL/GenBank/DDBJ whole genome shotgun (WGS) entry which is preliminary data.</text>
</comment>
<dbReference type="Proteomes" id="UP000499080">
    <property type="component" value="Unassembled WGS sequence"/>
</dbReference>
<gene>
    <name evidence="1" type="ORF">AVEN_74808_1</name>
</gene>
<organism evidence="1 2">
    <name type="scientific">Araneus ventricosus</name>
    <name type="common">Orbweaver spider</name>
    <name type="synonym">Epeira ventricosa</name>
    <dbReference type="NCBI Taxonomy" id="182803"/>
    <lineage>
        <taxon>Eukaryota</taxon>
        <taxon>Metazoa</taxon>
        <taxon>Ecdysozoa</taxon>
        <taxon>Arthropoda</taxon>
        <taxon>Chelicerata</taxon>
        <taxon>Arachnida</taxon>
        <taxon>Araneae</taxon>
        <taxon>Araneomorphae</taxon>
        <taxon>Entelegynae</taxon>
        <taxon>Araneoidea</taxon>
        <taxon>Araneidae</taxon>
        <taxon>Araneus</taxon>
    </lineage>
</organism>
<sequence length="211" mass="23404">MSKTWLVPVPDTAGRTIHKRDVFIQFDSSPKELVQPRIWLPSRGQKTPVSSSSTPRVYFSAIALPPLRSSSLLKHLPSEPRGVAKGLILSDSSISWTNHPTAVVSLPSRLSLEEVNSYLPSLSAPLVGSTQTIPRSFSPEPLWVCVRPGRFYDLFYGPYFPLRRSGGFFCGPVVVGTREVETSQDQLLIKAAITRRPVASCYLEREHNATQ</sequence>
<name>A0A4Y2HNU1_ARAVE</name>
<dbReference type="AlphaFoldDB" id="A0A4Y2HNU1"/>
<keyword evidence="2" id="KW-1185">Reference proteome</keyword>
<proteinExistence type="predicted"/>
<accession>A0A4Y2HNU1</accession>
<dbReference type="EMBL" id="BGPR01002060">
    <property type="protein sequence ID" value="GBM67064.1"/>
    <property type="molecule type" value="Genomic_DNA"/>
</dbReference>
<protein>
    <submittedName>
        <fullName evidence="1">Uncharacterized protein</fullName>
    </submittedName>
</protein>
<evidence type="ECO:0000313" key="2">
    <source>
        <dbReference type="Proteomes" id="UP000499080"/>
    </source>
</evidence>